<dbReference type="AlphaFoldDB" id="I1CT08"/>
<keyword evidence="5" id="KW-1185">Reference proteome</keyword>
<accession>I1CT08</accession>
<reference evidence="4 5" key="1">
    <citation type="journal article" date="2009" name="PLoS Genet.">
        <title>Genomic analysis of the basal lineage fungus Rhizopus oryzae reveals a whole-genome duplication.</title>
        <authorList>
            <person name="Ma L.-J."/>
            <person name="Ibrahim A.S."/>
            <person name="Skory C."/>
            <person name="Grabherr M.G."/>
            <person name="Burger G."/>
            <person name="Butler M."/>
            <person name="Elias M."/>
            <person name="Idnurm A."/>
            <person name="Lang B.F."/>
            <person name="Sone T."/>
            <person name="Abe A."/>
            <person name="Calvo S.E."/>
            <person name="Corrochano L.M."/>
            <person name="Engels R."/>
            <person name="Fu J."/>
            <person name="Hansberg W."/>
            <person name="Kim J.-M."/>
            <person name="Kodira C.D."/>
            <person name="Koehrsen M.J."/>
            <person name="Liu B."/>
            <person name="Miranda-Saavedra D."/>
            <person name="O'Leary S."/>
            <person name="Ortiz-Castellanos L."/>
            <person name="Poulter R."/>
            <person name="Rodriguez-Romero J."/>
            <person name="Ruiz-Herrera J."/>
            <person name="Shen Y.-Q."/>
            <person name="Zeng Q."/>
            <person name="Galagan J."/>
            <person name="Birren B.W."/>
            <person name="Cuomo C.A."/>
            <person name="Wickes B.L."/>
        </authorList>
    </citation>
    <scope>NUCLEOTIDE SEQUENCE [LARGE SCALE GENOMIC DNA]</scope>
    <source>
        <strain evidence="5">RA 99-880 / ATCC MYA-4621 / FGSC 9543 / NRRL 43880</strain>
    </source>
</reference>
<evidence type="ECO:0000256" key="2">
    <source>
        <dbReference type="SAM" id="Phobius"/>
    </source>
</evidence>
<sequence length="152" mass="17421">MADKEQISLIVLSHGLWGVEGHMDYIRKRLINRYKNSIFVIINVIRQLEKSKRKVKKISLIGYSLGGLILRFAIGILGERGMFDRIEPDYFITFASPHMGVKLFDGSLRSNIFNFVSGRLVSRSGEQLQLRDRFGKKQEPIIKALSDPARKI</sequence>
<comment type="similarity">
    <text evidence="1">Belongs to the putative lipase ROG1 family.</text>
</comment>
<dbReference type="GeneID" id="93623264"/>
<dbReference type="EMBL" id="CH476750">
    <property type="protein sequence ID" value="EIE91588.1"/>
    <property type="molecule type" value="Genomic_DNA"/>
</dbReference>
<dbReference type="PANTHER" id="PTHR12482:SF65">
    <property type="entry name" value="ESTERASE, PUTATIVE (AFU_ORTHOLOGUE AFUA_3G12320)-RELATED"/>
    <property type="match status" value="1"/>
</dbReference>
<dbReference type="Pfam" id="PF05057">
    <property type="entry name" value="DUF676"/>
    <property type="match status" value="1"/>
</dbReference>
<keyword evidence="2" id="KW-0472">Membrane</keyword>
<dbReference type="GO" id="GO:0004622">
    <property type="term" value="F:phosphatidylcholine lysophospholipase activity"/>
    <property type="evidence" value="ECO:0007669"/>
    <property type="project" value="TreeGrafter"/>
</dbReference>
<evidence type="ECO:0000313" key="5">
    <source>
        <dbReference type="Proteomes" id="UP000009138"/>
    </source>
</evidence>
<dbReference type="RefSeq" id="XP_067526984.1">
    <property type="nucleotide sequence ID" value="XM_067670883.1"/>
</dbReference>
<keyword evidence="2" id="KW-0812">Transmembrane</keyword>
<dbReference type="InterPro" id="IPR044294">
    <property type="entry name" value="Lipase-like"/>
</dbReference>
<dbReference type="SUPFAM" id="SSF53474">
    <property type="entry name" value="alpha/beta-Hydrolases"/>
    <property type="match status" value="1"/>
</dbReference>
<organism evidence="4 5">
    <name type="scientific">Rhizopus delemar (strain RA 99-880 / ATCC MYA-4621 / FGSC 9543 / NRRL 43880)</name>
    <name type="common">Mucormycosis agent</name>
    <name type="synonym">Rhizopus arrhizus var. delemar</name>
    <dbReference type="NCBI Taxonomy" id="246409"/>
    <lineage>
        <taxon>Eukaryota</taxon>
        <taxon>Fungi</taxon>
        <taxon>Fungi incertae sedis</taxon>
        <taxon>Mucoromycota</taxon>
        <taxon>Mucoromycotina</taxon>
        <taxon>Mucoromycetes</taxon>
        <taxon>Mucorales</taxon>
        <taxon>Mucorineae</taxon>
        <taxon>Rhizopodaceae</taxon>
        <taxon>Rhizopus</taxon>
    </lineage>
</organism>
<keyword evidence="2" id="KW-1133">Transmembrane helix</keyword>
<dbReference type="Gene3D" id="3.40.50.1820">
    <property type="entry name" value="alpha/beta hydrolase"/>
    <property type="match status" value="1"/>
</dbReference>
<protein>
    <recommendedName>
        <fullName evidence="3">DUF676 domain-containing protein</fullName>
    </recommendedName>
</protein>
<dbReference type="InterPro" id="IPR007751">
    <property type="entry name" value="DUF676_lipase-like"/>
</dbReference>
<evidence type="ECO:0000313" key="4">
    <source>
        <dbReference type="EMBL" id="EIE91588.1"/>
    </source>
</evidence>
<dbReference type="InterPro" id="IPR029058">
    <property type="entry name" value="AB_hydrolase_fold"/>
</dbReference>
<gene>
    <name evidence="4" type="ORF">RO3G_16299</name>
</gene>
<dbReference type="STRING" id="246409.I1CT08"/>
<dbReference type="GO" id="GO:0005811">
    <property type="term" value="C:lipid droplet"/>
    <property type="evidence" value="ECO:0007669"/>
    <property type="project" value="TreeGrafter"/>
</dbReference>
<evidence type="ECO:0000259" key="3">
    <source>
        <dbReference type="Pfam" id="PF05057"/>
    </source>
</evidence>
<dbReference type="InParanoid" id="I1CT08"/>
<dbReference type="GO" id="GO:0047372">
    <property type="term" value="F:monoacylglycerol lipase activity"/>
    <property type="evidence" value="ECO:0007669"/>
    <property type="project" value="TreeGrafter"/>
</dbReference>
<feature type="domain" description="DUF676" evidence="3">
    <location>
        <begin position="41"/>
        <end position="148"/>
    </location>
</feature>
<name>I1CT08_RHIO9</name>
<dbReference type="eggNOG" id="KOG4372">
    <property type="taxonomic scope" value="Eukaryota"/>
</dbReference>
<dbReference type="OrthoDB" id="273452at2759"/>
<feature type="transmembrane region" description="Helical" evidence="2">
    <location>
        <begin position="60"/>
        <end position="78"/>
    </location>
</feature>
<dbReference type="VEuPathDB" id="FungiDB:RO3G_16299"/>
<dbReference type="OMA" id="NTIEPAC"/>
<dbReference type="PANTHER" id="PTHR12482">
    <property type="entry name" value="LIPASE ROG1-RELATED-RELATED"/>
    <property type="match status" value="1"/>
</dbReference>
<dbReference type="Proteomes" id="UP000009138">
    <property type="component" value="Unassembled WGS sequence"/>
</dbReference>
<evidence type="ECO:0000256" key="1">
    <source>
        <dbReference type="ARBA" id="ARBA00007920"/>
    </source>
</evidence>
<proteinExistence type="inferred from homology"/>